<evidence type="ECO:0000313" key="1">
    <source>
        <dbReference type="EMBL" id="MCQ5084146.1"/>
    </source>
</evidence>
<dbReference type="Proteomes" id="UP001205035">
    <property type="component" value="Unassembled WGS sequence"/>
</dbReference>
<protein>
    <submittedName>
        <fullName evidence="1">Uncharacterized protein</fullName>
    </submittedName>
</protein>
<name>A0AAJ1CHT3_9BACT</name>
<dbReference type="RefSeq" id="WP_256166625.1">
    <property type="nucleotide sequence ID" value="NZ_JANGBQ010000039.1"/>
</dbReference>
<reference evidence="1" key="1">
    <citation type="submission" date="2022-06" db="EMBL/GenBank/DDBJ databases">
        <title>Isolation of gut microbiota from human fecal samples.</title>
        <authorList>
            <person name="Pamer E.G."/>
            <person name="Barat B."/>
            <person name="Waligurski E."/>
            <person name="Medina S."/>
            <person name="Paddock L."/>
            <person name="Mostad J."/>
        </authorList>
    </citation>
    <scope>NUCLEOTIDE SEQUENCE</scope>
    <source>
        <strain evidence="1">DFI.6.22</strain>
    </source>
</reference>
<evidence type="ECO:0000313" key="2">
    <source>
        <dbReference type="Proteomes" id="UP001205035"/>
    </source>
</evidence>
<dbReference type="AlphaFoldDB" id="A0AAJ1CHT3"/>
<comment type="caution">
    <text evidence="1">The sequence shown here is derived from an EMBL/GenBank/DDBJ whole genome shotgun (WGS) entry which is preliminary data.</text>
</comment>
<gene>
    <name evidence="1" type="ORF">NE651_14765</name>
</gene>
<dbReference type="EMBL" id="JANGBQ010000039">
    <property type="protein sequence ID" value="MCQ5084146.1"/>
    <property type="molecule type" value="Genomic_DNA"/>
</dbReference>
<proteinExistence type="predicted"/>
<sequence>MSNNLDNFITTHYPQWVEYATYHVRYSRLPIDPAEVVNDVLCTLLERDVSKLEHLMNARNKDGTELDFFVMRIIKISIHSPRSPFRYQRGQHCTDRLEDSIRTLPAPTPDFNQEDAYMQVRQVFDTLQVSELSKRIFAWRFFEGKTFAEWPGPESPKFIYDTFNRILLIISAKIRRKNAP</sequence>
<organism evidence="1 2">
    <name type="scientific">Alistipes onderdonkii</name>
    <dbReference type="NCBI Taxonomy" id="328813"/>
    <lineage>
        <taxon>Bacteria</taxon>
        <taxon>Pseudomonadati</taxon>
        <taxon>Bacteroidota</taxon>
        <taxon>Bacteroidia</taxon>
        <taxon>Bacteroidales</taxon>
        <taxon>Rikenellaceae</taxon>
        <taxon>Alistipes</taxon>
    </lineage>
</organism>
<accession>A0AAJ1CHT3</accession>